<comment type="caution">
    <text evidence="2">The sequence shown here is derived from an EMBL/GenBank/DDBJ whole genome shotgun (WGS) entry which is preliminary data.</text>
</comment>
<proteinExistence type="predicted"/>
<sequence>MYGLALRSVIKHQVSGSSGLLRPSVLIPVRHFHTTLANHRFRCRPSRRIVRPSLANEIWTKSPNPLKVALGLTAIGSLVLFVALPLFVVVVPPLFIGTFFAYRLARWRNRKQMEEKWSLLHNSRLVFRPRTTVDPLLMPPIDQINSDLANFELRRISNAFLLNENDIANYFGIEDVNDIALGALEGIQYEGRVATKNIHGSLRQVDELITVQSRPLYDKRSREKIAQVIVSLKNLDPPVYESYIDQPSGAVKSRCVIEIVPLGITASKRFIIDTPSIEEDVIDVEGRTRIL</sequence>
<evidence type="ECO:0000313" key="3">
    <source>
        <dbReference type="Proteomes" id="UP000769157"/>
    </source>
</evidence>
<evidence type="ECO:0000313" key="2">
    <source>
        <dbReference type="EMBL" id="KAH3668425.1"/>
    </source>
</evidence>
<name>A0A9P8PBB5_9ASCO</name>
<dbReference type="Proteomes" id="UP000769157">
    <property type="component" value="Unassembled WGS sequence"/>
</dbReference>
<reference evidence="2" key="2">
    <citation type="submission" date="2021-01" db="EMBL/GenBank/DDBJ databases">
        <authorList>
            <person name="Schikora-Tamarit M.A."/>
        </authorList>
    </citation>
    <scope>NUCLEOTIDE SEQUENCE</scope>
    <source>
        <strain evidence="2">CBS6075</strain>
    </source>
</reference>
<accession>A0A9P8PBB5</accession>
<protein>
    <submittedName>
        <fullName evidence="2">Uncharacterized protein</fullName>
    </submittedName>
</protein>
<dbReference type="GeneID" id="70234146"/>
<gene>
    <name evidence="2" type="ORF">OGAPHI_002179</name>
</gene>
<keyword evidence="1" id="KW-0472">Membrane</keyword>
<keyword evidence="1" id="KW-0812">Transmembrane</keyword>
<dbReference type="OrthoDB" id="3979781at2759"/>
<dbReference type="EMBL" id="JAEUBE010000158">
    <property type="protein sequence ID" value="KAH3668425.1"/>
    <property type="molecule type" value="Genomic_DNA"/>
</dbReference>
<dbReference type="AlphaFoldDB" id="A0A9P8PBB5"/>
<keyword evidence="1" id="KW-1133">Transmembrane helix</keyword>
<feature type="transmembrane region" description="Helical" evidence="1">
    <location>
        <begin position="69"/>
        <end position="102"/>
    </location>
</feature>
<evidence type="ECO:0000256" key="1">
    <source>
        <dbReference type="SAM" id="Phobius"/>
    </source>
</evidence>
<dbReference type="RefSeq" id="XP_046062839.1">
    <property type="nucleotide sequence ID" value="XM_046203021.1"/>
</dbReference>
<keyword evidence="3" id="KW-1185">Reference proteome</keyword>
<reference evidence="2" key="1">
    <citation type="journal article" date="2021" name="Open Biol.">
        <title>Shared evolutionary footprints suggest mitochondrial oxidative damage underlies multiple complex I losses in fungi.</title>
        <authorList>
            <person name="Schikora-Tamarit M.A."/>
            <person name="Marcet-Houben M."/>
            <person name="Nosek J."/>
            <person name="Gabaldon T."/>
        </authorList>
    </citation>
    <scope>NUCLEOTIDE SEQUENCE</scope>
    <source>
        <strain evidence="2">CBS6075</strain>
    </source>
</reference>
<organism evidence="2 3">
    <name type="scientific">Ogataea philodendri</name>
    <dbReference type="NCBI Taxonomy" id="1378263"/>
    <lineage>
        <taxon>Eukaryota</taxon>
        <taxon>Fungi</taxon>
        <taxon>Dikarya</taxon>
        <taxon>Ascomycota</taxon>
        <taxon>Saccharomycotina</taxon>
        <taxon>Pichiomycetes</taxon>
        <taxon>Pichiales</taxon>
        <taxon>Pichiaceae</taxon>
        <taxon>Ogataea</taxon>
    </lineage>
</organism>